<evidence type="ECO:0000256" key="1">
    <source>
        <dbReference type="SAM" id="Phobius"/>
    </source>
</evidence>
<gene>
    <name evidence="3" type="ORF">ACFS25_14175</name>
</gene>
<dbReference type="PANTHER" id="PTHR34220">
    <property type="entry name" value="SENSOR HISTIDINE KINASE YPDA"/>
    <property type="match status" value="1"/>
</dbReference>
<dbReference type="PANTHER" id="PTHR34220:SF7">
    <property type="entry name" value="SENSOR HISTIDINE KINASE YPDA"/>
    <property type="match status" value="1"/>
</dbReference>
<keyword evidence="3" id="KW-0418">Kinase</keyword>
<sequence>MEKGSLKQALAGLEQYVWLRHGAFWVIYTLFLTWYILQMKLINQPLLALRDALLFLGLFMVATYSLLYGVLAPYWQGETRQLGWRLAGWLMGCLGLHYGFRYSILHPMRAGYQVPTNADFFNTFSAGTYILMIATAALATISKLLRHWYHQEVANQRLLAENVTAELRLLKAQVHPHFLFNTLNNLYALTLKQSDQATDVVGRLRGLWHYMTQECNQAQIPLTTEVRVLQHYIQLEQLRYGDRLRVEVSIQGALADYQLPPLLLLPFVENAFKHGSAQQLGKAQITLQLWVEAGQLSFQLTNTRTIRPPEGDKPGGIGLQNVRQRLSLLYASAYQLAIESHPTKFSVCLTFPLQAR</sequence>
<dbReference type="InterPro" id="IPR010559">
    <property type="entry name" value="Sig_transdc_His_kin_internal"/>
</dbReference>
<dbReference type="EC" id="2.7.13.3" evidence="3"/>
<evidence type="ECO:0000313" key="4">
    <source>
        <dbReference type="Proteomes" id="UP001597512"/>
    </source>
</evidence>
<feature type="transmembrane region" description="Helical" evidence="1">
    <location>
        <begin position="82"/>
        <end position="100"/>
    </location>
</feature>
<keyword evidence="4" id="KW-1185">Reference proteome</keyword>
<keyword evidence="3" id="KW-0808">Transferase</keyword>
<reference evidence="4" key="1">
    <citation type="journal article" date="2019" name="Int. J. Syst. Evol. Microbiol.">
        <title>The Global Catalogue of Microorganisms (GCM) 10K type strain sequencing project: providing services to taxonomists for standard genome sequencing and annotation.</title>
        <authorList>
            <consortium name="The Broad Institute Genomics Platform"/>
            <consortium name="The Broad Institute Genome Sequencing Center for Infectious Disease"/>
            <person name="Wu L."/>
            <person name="Ma J."/>
        </authorList>
    </citation>
    <scope>NUCLEOTIDE SEQUENCE [LARGE SCALE GENOMIC DNA]</scope>
    <source>
        <strain evidence="4">KCTC 52490</strain>
    </source>
</reference>
<keyword evidence="1" id="KW-1133">Transmembrane helix</keyword>
<dbReference type="InterPro" id="IPR036890">
    <property type="entry name" value="HATPase_C_sf"/>
</dbReference>
<protein>
    <submittedName>
        <fullName evidence="3">Sensor histidine kinase</fullName>
        <ecNumber evidence="3">2.7.13.3</ecNumber>
    </submittedName>
</protein>
<dbReference type="EMBL" id="JBHUOM010000007">
    <property type="protein sequence ID" value="MFD2934938.1"/>
    <property type="molecule type" value="Genomic_DNA"/>
</dbReference>
<keyword evidence="1" id="KW-0812">Transmembrane</keyword>
<dbReference type="Pfam" id="PF06580">
    <property type="entry name" value="His_kinase"/>
    <property type="match status" value="1"/>
</dbReference>
<dbReference type="Proteomes" id="UP001597512">
    <property type="component" value="Unassembled WGS sequence"/>
</dbReference>
<feature type="domain" description="Signal transduction histidine kinase internal region" evidence="2">
    <location>
        <begin position="165"/>
        <end position="244"/>
    </location>
</feature>
<accession>A0ABW6AKD4</accession>
<proteinExistence type="predicted"/>
<evidence type="ECO:0000259" key="2">
    <source>
        <dbReference type="Pfam" id="PF06580"/>
    </source>
</evidence>
<dbReference type="GO" id="GO:0004673">
    <property type="term" value="F:protein histidine kinase activity"/>
    <property type="evidence" value="ECO:0007669"/>
    <property type="project" value="UniProtKB-EC"/>
</dbReference>
<organism evidence="3 4">
    <name type="scientific">Spirosoma flavum</name>
    <dbReference type="NCBI Taxonomy" id="2048557"/>
    <lineage>
        <taxon>Bacteria</taxon>
        <taxon>Pseudomonadati</taxon>
        <taxon>Bacteroidota</taxon>
        <taxon>Cytophagia</taxon>
        <taxon>Cytophagales</taxon>
        <taxon>Cytophagaceae</taxon>
        <taxon>Spirosoma</taxon>
    </lineage>
</organism>
<dbReference type="SUPFAM" id="SSF55874">
    <property type="entry name" value="ATPase domain of HSP90 chaperone/DNA topoisomerase II/histidine kinase"/>
    <property type="match status" value="1"/>
</dbReference>
<evidence type="ECO:0000313" key="3">
    <source>
        <dbReference type="EMBL" id="MFD2934938.1"/>
    </source>
</evidence>
<dbReference type="InterPro" id="IPR050640">
    <property type="entry name" value="Bact_2-comp_sensor_kinase"/>
</dbReference>
<comment type="caution">
    <text evidence="3">The sequence shown here is derived from an EMBL/GenBank/DDBJ whole genome shotgun (WGS) entry which is preliminary data.</text>
</comment>
<dbReference type="Gene3D" id="3.30.565.10">
    <property type="entry name" value="Histidine kinase-like ATPase, C-terminal domain"/>
    <property type="match status" value="1"/>
</dbReference>
<dbReference type="RefSeq" id="WP_381501892.1">
    <property type="nucleotide sequence ID" value="NZ_JBHUOM010000007.1"/>
</dbReference>
<name>A0ABW6AKD4_9BACT</name>
<feature type="transmembrane region" description="Helical" evidence="1">
    <location>
        <begin position="120"/>
        <end position="141"/>
    </location>
</feature>
<feature type="transmembrane region" description="Helical" evidence="1">
    <location>
        <begin position="17"/>
        <end position="37"/>
    </location>
</feature>
<keyword evidence="1" id="KW-0472">Membrane</keyword>
<feature type="transmembrane region" description="Helical" evidence="1">
    <location>
        <begin position="52"/>
        <end position="75"/>
    </location>
</feature>